<dbReference type="Pfam" id="PF13309">
    <property type="entry name" value="HTH_22"/>
    <property type="match status" value="1"/>
</dbReference>
<dbReference type="InterPro" id="IPR013559">
    <property type="entry name" value="YheO"/>
</dbReference>
<dbReference type="Pfam" id="PF08348">
    <property type="entry name" value="PAS_6"/>
    <property type="match status" value="1"/>
</dbReference>
<dbReference type="RefSeq" id="WP_085103847.1">
    <property type="nucleotide sequence ID" value="NZ_FWZU01000005.1"/>
</dbReference>
<accession>A0A1X7EKY7</accession>
<dbReference type="AlphaFoldDB" id="A0A1X7EKY7"/>
<evidence type="ECO:0000313" key="4">
    <source>
        <dbReference type="Proteomes" id="UP000192906"/>
    </source>
</evidence>
<dbReference type="EMBL" id="FWZU01000005">
    <property type="protein sequence ID" value="SMF35719.1"/>
    <property type="molecule type" value="Genomic_DNA"/>
</dbReference>
<feature type="domain" description="Transcriptional regulator DauR-like HTH" evidence="2">
    <location>
        <begin position="174"/>
        <end position="234"/>
    </location>
</feature>
<sequence length="240" mass="26723">MAGKTGSKHDIINGYVSFVNFLGAFLGENCEVVLHDTNNKEKSVLAIANDHISGRRIGAPLTDLALKFVINKVYEKQDWVMGYTTQSRDGRVLHSATYFIKDGNGELVGMICMNMDTSDILAARDIMNRFISSAGFEKTQKKELFATSDPVAETDDSEPVEHFETFPHSMEDLTDSLISKVVEDTKILPERMTSDEKLAVVATLNDHGVFMLKGTIRVVAKHLAVSEATLYRYLQKINVK</sequence>
<name>A0A1X7EKY7_9BACT</name>
<evidence type="ECO:0000313" key="3">
    <source>
        <dbReference type="EMBL" id="SMF35719.1"/>
    </source>
</evidence>
<reference evidence="4" key="1">
    <citation type="submission" date="2017-04" db="EMBL/GenBank/DDBJ databases">
        <authorList>
            <person name="Varghese N."/>
            <person name="Submissions S."/>
        </authorList>
    </citation>
    <scope>NUCLEOTIDE SEQUENCE [LARGE SCALE GENOMIC DNA]</scope>
    <source>
        <strain evidence="4">K3S</strain>
    </source>
</reference>
<dbReference type="InterPro" id="IPR039445">
    <property type="entry name" value="DauR-like_HTH"/>
</dbReference>
<organism evidence="3 4">
    <name type="scientific">Desulfovibrio gilichinskyi</name>
    <dbReference type="NCBI Taxonomy" id="1519643"/>
    <lineage>
        <taxon>Bacteria</taxon>
        <taxon>Pseudomonadati</taxon>
        <taxon>Thermodesulfobacteriota</taxon>
        <taxon>Desulfovibrionia</taxon>
        <taxon>Desulfovibrionales</taxon>
        <taxon>Desulfovibrionaceae</taxon>
        <taxon>Desulfovibrio</taxon>
    </lineage>
</organism>
<dbReference type="STRING" id="1519643.SAMN06295933_3108"/>
<proteinExistence type="predicted"/>
<evidence type="ECO:0000259" key="2">
    <source>
        <dbReference type="Pfam" id="PF13309"/>
    </source>
</evidence>
<gene>
    <name evidence="3" type="ORF">SAMN06295933_3108</name>
</gene>
<keyword evidence="3" id="KW-0238">DNA-binding</keyword>
<feature type="domain" description="YheO-like" evidence="1">
    <location>
        <begin position="14"/>
        <end position="124"/>
    </location>
</feature>
<protein>
    <submittedName>
        <fullName evidence="3">Predicted transcriptional regulator YheO, contains PAS and DNA-binding HTH domains</fullName>
    </submittedName>
</protein>
<dbReference type="PANTHER" id="PTHR35568:SF1">
    <property type="entry name" value="TRANSCRIPTIONAL REGULATOR DAUR"/>
    <property type="match status" value="1"/>
</dbReference>
<dbReference type="Proteomes" id="UP000192906">
    <property type="component" value="Unassembled WGS sequence"/>
</dbReference>
<evidence type="ECO:0000259" key="1">
    <source>
        <dbReference type="Pfam" id="PF08348"/>
    </source>
</evidence>
<keyword evidence="4" id="KW-1185">Reference proteome</keyword>
<dbReference type="GO" id="GO:0003677">
    <property type="term" value="F:DNA binding"/>
    <property type="evidence" value="ECO:0007669"/>
    <property type="project" value="UniProtKB-KW"/>
</dbReference>
<dbReference type="PANTHER" id="PTHR35568">
    <property type="entry name" value="TRANSCRIPTIONAL REGULATOR DAUR"/>
    <property type="match status" value="1"/>
</dbReference>
<dbReference type="InterPro" id="IPR039446">
    <property type="entry name" value="DauR-like"/>
</dbReference>